<evidence type="ECO:0000256" key="16">
    <source>
        <dbReference type="ARBA" id="ARBA00023170"/>
    </source>
</evidence>
<dbReference type="InterPro" id="IPR000719">
    <property type="entry name" value="Prot_kinase_dom"/>
</dbReference>
<evidence type="ECO:0000256" key="22">
    <source>
        <dbReference type="SAM" id="Phobius"/>
    </source>
</evidence>
<protein>
    <recommendedName>
        <fullName evidence="2">non-specific serine/threonine protein kinase</fullName>
        <ecNumber evidence="2">2.7.11.1</ecNumber>
    </recommendedName>
</protein>
<comment type="subcellular location">
    <subcellularLocation>
        <location evidence="1">Membrane</location>
        <topology evidence="1">Single-pass type I membrane protein</topology>
    </subcellularLocation>
</comment>
<keyword evidence="10 20" id="KW-0547">Nucleotide-binding</keyword>
<evidence type="ECO:0000256" key="10">
    <source>
        <dbReference type="ARBA" id="ARBA00022741"/>
    </source>
</evidence>
<feature type="domain" description="Protein kinase" evidence="23">
    <location>
        <begin position="544"/>
        <end position="798"/>
    </location>
</feature>
<dbReference type="AlphaFoldDB" id="A0A803L3Z3"/>
<dbReference type="Proteomes" id="UP000596660">
    <property type="component" value="Unplaced"/>
</dbReference>
<dbReference type="PROSITE" id="PS00108">
    <property type="entry name" value="PROTEIN_KINASE_ST"/>
    <property type="match status" value="1"/>
</dbReference>
<comment type="catalytic activity">
    <reaction evidence="18">
        <text>L-threonyl-[protein] + ATP = O-phospho-L-threonyl-[protein] + ADP + H(+)</text>
        <dbReference type="Rhea" id="RHEA:46608"/>
        <dbReference type="Rhea" id="RHEA-COMP:11060"/>
        <dbReference type="Rhea" id="RHEA-COMP:11605"/>
        <dbReference type="ChEBI" id="CHEBI:15378"/>
        <dbReference type="ChEBI" id="CHEBI:30013"/>
        <dbReference type="ChEBI" id="CHEBI:30616"/>
        <dbReference type="ChEBI" id="CHEBI:61977"/>
        <dbReference type="ChEBI" id="CHEBI:456216"/>
        <dbReference type="EC" id="2.7.11.1"/>
    </reaction>
</comment>
<evidence type="ECO:0000256" key="7">
    <source>
        <dbReference type="ARBA" id="ARBA00022692"/>
    </source>
</evidence>
<evidence type="ECO:0000256" key="20">
    <source>
        <dbReference type="PROSITE-ProRule" id="PRU10141"/>
    </source>
</evidence>
<evidence type="ECO:0000313" key="27">
    <source>
        <dbReference type="Proteomes" id="UP000596660"/>
    </source>
</evidence>
<dbReference type="OMA" id="ENWIFHE"/>
<proteinExistence type="predicted"/>
<dbReference type="SMART" id="SM00220">
    <property type="entry name" value="S_TKc"/>
    <property type="match status" value="1"/>
</dbReference>
<keyword evidence="5" id="KW-0597">Phosphoprotein</keyword>
<dbReference type="FunFam" id="3.30.200.20:FF:000178">
    <property type="entry name" value="serine/threonine-protein kinase PBS1-like"/>
    <property type="match status" value="1"/>
</dbReference>
<keyword evidence="13 22" id="KW-1133">Transmembrane helix</keyword>
<evidence type="ECO:0000259" key="25">
    <source>
        <dbReference type="PROSITE" id="PS50948"/>
    </source>
</evidence>
<dbReference type="GO" id="GO:0016020">
    <property type="term" value="C:membrane"/>
    <property type="evidence" value="ECO:0007669"/>
    <property type="project" value="UniProtKB-SubCell"/>
</dbReference>
<feature type="compositionally biased region" description="Basic and acidic residues" evidence="21">
    <location>
        <begin position="25"/>
        <end position="40"/>
    </location>
</feature>
<dbReference type="InterPro" id="IPR001480">
    <property type="entry name" value="Bulb-type_lectin_dom"/>
</dbReference>
<evidence type="ECO:0000256" key="15">
    <source>
        <dbReference type="ARBA" id="ARBA00023157"/>
    </source>
</evidence>
<feature type="compositionally biased region" description="Basic and acidic residues" evidence="21">
    <location>
        <begin position="1"/>
        <end position="10"/>
    </location>
</feature>
<evidence type="ECO:0000256" key="5">
    <source>
        <dbReference type="ARBA" id="ARBA00022553"/>
    </source>
</evidence>
<dbReference type="InterPro" id="IPR036426">
    <property type="entry name" value="Bulb-type_lectin_dom_sf"/>
</dbReference>
<organism evidence="26 27">
    <name type="scientific">Chenopodium quinoa</name>
    <name type="common">Quinoa</name>
    <dbReference type="NCBI Taxonomy" id="63459"/>
    <lineage>
        <taxon>Eukaryota</taxon>
        <taxon>Viridiplantae</taxon>
        <taxon>Streptophyta</taxon>
        <taxon>Embryophyta</taxon>
        <taxon>Tracheophyta</taxon>
        <taxon>Spermatophyta</taxon>
        <taxon>Magnoliopsida</taxon>
        <taxon>eudicotyledons</taxon>
        <taxon>Gunneridae</taxon>
        <taxon>Pentapetalae</taxon>
        <taxon>Caryophyllales</taxon>
        <taxon>Chenopodiaceae</taxon>
        <taxon>Chenopodioideae</taxon>
        <taxon>Atripliceae</taxon>
        <taxon>Chenopodium</taxon>
    </lineage>
</organism>
<evidence type="ECO:0000259" key="24">
    <source>
        <dbReference type="PROSITE" id="PS50927"/>
    </source>
</evidence>
<evidence type="ECO:0000256" key="11">
    <source>
        <dbReference type="ARBA" id="ARBA00022777"/>
    </source>
</evidence>
<dbReference type="Gene3D" id="2.90.10.10">
    <property type="entry name" value="Bulb-type lectin domain"/>
    <property type="match status" value="1"/>
</dbReference>
<keyword evidence="3" id="KW-0723">Serine/threonine-protein kinase</keyword>
<evidence type="ECO:0000256" key="17">
    <source>
        <dbReference type="ARBA" id="ARBA00023180"/>
    </source>
</evidence>
<dbReference type="Pfam" id="PF08276">
    <property type="entry name" value="PAN_2"/>
    <property type="match status" value="1"/>
</dbReference>
<dbReference type="Pfam" id="PF01453">
    <property type="entry name" value="B_lectin"/>
    <property type="match status" value="1"/>
</dbReference>
<dbReference type="PANTHER" id="PTHR47976:SF30">
    <property type="entry name" value="RECEPTOR-LIKE SERINE_THREONINE-PROTEIN KINASE"/>
    <property type="match status" value="1"/>
</dbReference>
<dbReference type="SUPFAM" id="SSF51110">
    <property type="entry name" value="alpha-D-mannose-specific plant lectins"/>
    <property type="match status" value="1"/>
</dbReference>
<dbReference type="PANTHER" id="PTHR47976">
    <property type="entry name" value="G-TYPE LECTIN S-RECEPTOR-LIKE SERINE/THREONINE-PROTEIN KINASE SD2-5"/>
    <property type="match status" value="1"/>
</dbReference>
<accession>A0A803L3Z3</accession>
<keyword evidence="4" id="KW-0245">EGF-like domain</keyword>
<keyword evidence="17" id="KW-0325">Glycoprotein</keyword>
<evidence type="ECO:0000256" key="19">
    <source>
        <dbReference type="ARBA" id="ARBA00048679"/>
    </source>
</evidence>
<name>A0A803L3Z3_CHEQI</name>
<evidence type="ECO:0000256" key="9">
    <source>
        <dbReference type="ARBA" id="ARBA00022734"/>
    </source>
</evidence>
<dbReference type="PROSITE" id="PS50011">
    <property type="entry name" value="PROTEIN_KINASE_DOM"/>
    <property type="match status" value="1"/>
</dbReference>
<evidence type="ECO:0000256" key="1">
    <source>
        <dbReference type="ARBA" id="ARBA00004479"/>
    </source>
</evidence>
<evidence type="ECO:0000256" key="8">
    <source>
        <dbReference type="ARBA" id="ARBA00022729"/>
    </source>
</evidence>
<dbReference type="FunFam" id="1.10.510.10:FF:000248">
    <property type="entry name" value="S-receptor-like kinase 5"/>
    <property type="match status" value="1"/>
</dbReference>
<dbReference type="PROSITE" id="PS50948">
    <property type="entry name" value="PAN"/>
    <property type="match status" value="1"/>
</dbReference>
<evidence type="ECO:0000256" key="18">
    <source>
        <dbReference type="ARBA" id="ARBA00047899"/>
    </source>
</evidence>
<feature type="compositionally biased region" description="Polar residues" evidence="21">
    <location>
        <begin position="41"/>
        <end position="52"/>
    </location>
</feature>
<keyword evidence="12 20" id="KW-0067">ATP-binding</keyword>
<evidence type="ECO:0000259" key="23">
    <source>
        <dbReference type="PROSITE" id="PS50011"/>
    </source>
</evidence>
<evidence type="ECO:0000256" key="13">
    <source>
        <dbReference type="ARBA" id="ARBA00022989"/>
    </source>
</evidence>
<evidence type="ECO:0000313" key="26">
    <source>
        <dbReference type="EnsemblPlants" id="AUR62006582-RA:cds"/>
    </source>
</evidence>
<dbReference type="EnsemblPlants" id="AUR62006582-RA">
    <property type="protein sequence ID" value="AUR62006582-RA:cds"/>
    <property type="gene ID" value="AUR62006582"/>
</dbReference>
<reference evidence="26" key="1">
    <citation type="journal article" date="2017" name="Nature">
        <title>The genome of Chenopodium quinoa.</title>
        <authorList>
            <person name="Jarvis D.E."/>
            <person name="Ho Y.S."/>
            <person name="Lightfoot D.J."/>
            <person name="Schmoeckel S.M."/>
            <person name="Li B."/>
            <person name="Borm T.J.A."/>
            <person name="Ohyanagi H."/>
            <person name="Mineta K."/>
            <person name="Michell C.T."/>
            <person name="Saber N."/>
            <person name="Kharbatia N.M."/>
            <person name="Rupper R.R."/>
            <person name="Sharp A.R."/>
            <person name="Dally N."/>
            <person name="Boughton B.A."/>
            <person name="Woo Y.H."/>
            <person name="Gao G."/>
            <person name="Schijlen E.G.W.M."/>
            <person name="Guo X."/>
            <person name="Momin A.A."/>
            <person name="Negrao S."/>
            <person name="Al-Babili S."/>
            <person name="Gehring C."/>
            <person name="Roessner U."/>
            <person name="Jung C."/>
            <person name="Murphy K."/>
            <person name="Arold S.T."/>
            <person name="Gojobori T."/>
            <person name="van der Linden C.G."/>
            <person name="van Loo E.N."/>
            <person name="Jellen E.N."/>
            <person name="Maughan P.J."/>
            <person name="Tester M."/>
        </authorList>
    </citation>
    <scope>NUCLEOTIDE SEQUENCE [LARGE SCALE GENOMIC DNA]</scope>
    <source>
        <strain evidence="26">cv. PI 614886</strain>
    </source>
</reference>
<dbReference type="EC" id="2.7.11.1" evidence="2"/>
<feature type="region of interest" description="Disordered" evidence="21">
    <location>
        <begin position="1"/>
        <end position="53"/>
    </location>
</feature>
<dbReference type="PROSITE" id="PS00107">
    <property type="entry name" value="PROTEIN_KINASE_ATP"/>
    <property type="match status" value="1"/>
</dbReference>
<keyword evidence="6" id="KW-0808">Transferase</keyword>
<evidence type="ECO:0000256" key="6">
    <source>
        <dbReference type="ARBA" id="ARBA00022679"/>
    </source>
</evidence>
<feature type="binding site" evidence="20">
    <location>
        <position position="572"/>
    </location>
    <ligand>
        <name>ATP</name>
        <dbReference type="ChEBI" id="CHEBI:30616"/>
    </ligand>
</feature>
<dbReference type="Gene3D" id="1.10.510.10">
    <property type="entry name" value="Transferase(Phosphotransferase) domain 1"/>
    <property type="match status" value="1"/>
</dbReference>
<reference evidence="26" key="2">
    <citation type="submission" date="2021-03" db="UniProtKB">
        <authorList>
            <consortium name="EnsemblPlants"/>
        </authorList>
    </citation>
    <scope>IDENTIFICATION</scope>
</reference>
<dbReference type="InterPro" id="IPR008271">
    <property type="entry name" value="Ser/Thr_kinase_AS"/>
</dbReference>
<keyword evidence="7 22" id="KW-0812">Transmembrane</keyword>
<dbReference type="InterPro" id="IPR051343">
    <property type="entry name" value="G-type_lectin_kinases/EP1-like"/>
</dbReference>
<keyword evidence="15" id="KW-1015">Disulfide bond</keyword>
<dbReference type="CDD" id="cd14066">
    <property type="entry name" value="STKc_IRAK"/>
    <property type="match status" value="1"/>
</dbReference>
<keyword evidence="8" id="KW-0732">Signal</keyword>
<comment type="catalytic activity">
    <reaction evidence="19">
        <text>L-seryl-[protein] + ATP = O-phospho-L-seryl-[protein] + ADP + H(+)</text>
        <dbReference type="Rhea" id="RHEA:17989"/>
        <dbReference type="Rhea" id="RHEA-COMP:9863"/>
        <dbReference type="Rhea" id="RHEA-COMP:11604"/>
        <dbReference type="ChEBI" id="CHEBI:15378"/>
        <dbReference type="ChEBI" id="CHEBI:29999"/>
        <dbReference type="ChEBI" id="CHEBI:30616"/>
        <dbReference type="ChEBI" id="CHEBI:83421"/>
        <dbReference type="ChEBI" id="CHEBI:456216"/>
        <dbReference type="EC" id="2.7.11.1"/>
    </reaction>
</comment>
<dbReference type="Gramene" id="AUR62006582-RA">
    <property type="protein sequence ID" value="AUR62006582-RA:cds"/>
    <property type="gene ID" value="AUR62006582"/>
</dbReference>
<sequence>MQRFRWRDYNGIRPTSPRCNSSIRGEGRESNNRRASKERSTNNVSKQQGESEVSQDELVLVTGVIKNLQPCGIMLNKSHDWKGQFIAKPHDKTIGEHASGGFVHQGVPWQGTLPVVVGSKGSMIYGHIDNHAPPKLGWLLAWDKPDNPNELKRDAVVWCANRDHPIGDNATLHLTSEQGLVLRDVDGNLVWSTKTSNLSVRSIHLQDDGNLVLLDAKGNSIWESFDNPTDTLLDVRHGLPVGHRLTSSKSTSDYSAGMYCVKWESDGLHAYVDLNPPQEYRFLEYSTYHDIVFQSLYYASYDGFNLSYMLLTATGRLKWINWNQSDWNQSAPIIDYFEDVKFGDCAYPRTCGNYGICVNKTECGCPMETDEGGVLYFQPINAFNSSLGCSLVNPLACPDKDLHYFLQLENIDYFDSTPSLTGTDIQSCKSACLQECSCKAVIFHYHNDTSFGNCTLPSEILTLKDTGGRHNVVTLIKMQKKTSSHRILVLSVSAGLIVLVLVTGVFVFVFMKKRNRAKDFDCSNDVFVDTVKRFSFEALKLATQDFQTKLGRGGFGSVFEGTLDDGTKVAVKRLDSLSQGRKEFLAEVNTFGSVHHFNLVRLLGFCDDGLNRLLVYEYMCNGSLEKWIFNQDVSLALTWSVRQKIINGVAAGLEYLHTHCKQNVIHFDIKPQNILLDKDFNIKISDFGLAKMVDRDQSQVMTMVRGTPGYMAPEMVTGRAISVKVDVYSFGVLVLEIVCGRKNFGSSEGDCLTNLVKVKADEDQLSDLIDEHGEDMQQHKGEAVKMMKIAIWCLQPHFIRPTMSMVVKVLQDLPNMEALSDLSYLTMVQEAAPAETNYEFSVRPTESLLSGPR</sequence>
<dbReference type="GO" id="GO:0005524">
    <property type="term" value="F:ATP binding"/>
    <property type="evidence" value="ECO:0007669"/>
    <property type="project" value="UniProtKB-UniRule"/>
</dbReference>
<dbReference type="InterPro" id="IPR003609">
    <property type="entry name" value="Pan_app"/>
</dbReference>
<keyword evidence="11" id="KW-0418">Kinase</keyword>
<dbReference type="GO" id="GO:0030246">
    <property type="term" value="F:carbohydrate binding"/>
    <property type="evidence" value="ECO:0007669"/>
    <property type="project" value="UniProtKB-KW"/>
</dbReference>
<evidence type="ECO:0000256" key="4">
    <source>
        <dbReference type="ARBA" id="ARBA00022536"/>
    </source>
</evidence>
<dbReference type="SMART" id="SM00108">
    <property type="entry name" value="B_lectin"/>
    <property type="match status" value="1"/>
</dbReference>
<dbReference type="Pfam" id="PF00069">
    <property type="entry name" value="Pkinase"/>
    <property type="match status" value="1"/>
</dbReference>
<dbReference type="SUPFAM" id="SSF56112">
    <property type="entry name" value="Protein kinase-like (PK-like)"/>
    <property type="match status" value="1"/>
</dbReference>
<feature type="transmembrane region" description="Helical" evidence="22">
    <location>
        <begin position="487"/>
        <end position="511"/>
    </location>
</feature>
<feature type="domain" description="Bulb-type lectin" evidence="24">
    <location>
        <begin position="115"/>
        <end position="226"/>
    </location>
</feature>
<dbReference type="FunFam" id="2.90.10.30:FF:000003">
    <property type="entry name" value="Os04g0303100 protein"/>
    <property type="match status" value="1"/>
</dbReference>
<dbReference type="InterPro" id="IPR011009">
    <property type="entry name" value="Kinase-like_dom_sf"/>
</dbReference>
<keyword evidence="9" id="KW-0430">Lectin</keyword>
<dbReference type="GO" id="GO:0004674">
    <property type="term" value="F:protein serine/threonine kinase activity"/>
    <property type="evidence" value="ECO:0007669"/>
    <property type="project" value="UniProtKB-KW"/>
</dbReference>
<dbReference type="CDD" id="cd00028">
    <property type="entry name" value="B_lectin"/>
    <property type="match status" value="1"/>
</dbReference>
<feature type="domain" description="Apple" evidence="25">
    <location>
        <begin position="397"/>
        <end position="480"/>
    </location>
</feature>
<keyword evidence="16" id="KW-0675">Receptor</keyword>
<dbReference type="InterPro" id="IPR017441">
    <property type="entry name" value="Protein_kinase_ATP_BS"/>
</dbReference>
<evidence type="ECO:0000256" key="14">
    <source>
        <dbReference type="ARBA" id="ARBA00023136"/>
    </source>
</evidence>
<evidence type="ECO:0000256" key="2">
    <source>
        <dbReference type="ARBA" id="ARBA00012513"/>
    </source>
</evidence>
<dbReference type="Gene3D" id="3.30.200.20">
    <property type="entry name" value="Phosphorylase Kinase, domain 1"/>
    <property type="match status" value="1"/>
</dbReference>
<keyword evidence="14 22" id="KW-0472">Membrane</keyword>
<dbReference type="PROSITE" id="PS50927">
    <property type="entry name" value="BULB_LECTIN"/>
    <property type="match status" value="1"/>
</dbReference>
<dbReference type="SMART" id="SM00473">
    <property type="entry name" value="PAN_AP"/>
    <property type="match status" value="1"/>
</dbReference>
<keyword evidence="27" id="KW-1185">Reference proteome</keyword>
<evidence type="ECO:0000256" key="12">
    <source>
        <dbReference type="ARBA" id="ARBA00022840"/>
    </source>
</evidence>
<evidence type="ECO:0000256" key="21">
    <source>
        <dbReference type="SAM" id="MobiDB-lite"/>
    </source>
</evidence>
<evidence type="ECO:0000256" key="3">
    <source>
        <dbReference type="ARBA" id="ARBA00022527"/>
    </source>
</evidence>